<sequence length="138" mass="15731">MFDLKLFVQLAGAAQLVLVAGSVFIPRCLNWKADMPQSNTLLKQLFWTYAVYILGCHFFFGLVSVIAADALIDGGQLASLLSGLMWCWWLGRLCLQFFCFDRSCIPKTRFNGVAEALLVMLFIYLTVVYGWVFWRNLL</sequence>
<dbReference type="Proteomes" id="UP001597297">
    <property type="component" value="Unassembled WGS sequence"/>
</dbReference>
<comment type="caution">
    <text evidence="2">The sequence shown here is derived from an EMBL/GenBank/DDBJ whole genome shotgun (WGS) entry which is preliminary data.</text>
</comment>
<protein>
    <recommendedName>
        <fullName evidence="4">DUF4149 domain-containing protein</fullName>
    </recommendedName>
</protein>
<evidence type="ECO:0000256" key="1">
    <source>
        <dbReference type="SAM" id="Phobius"/>
    </source>
</evidence>
<gene>
    <name evidence="2" type="ORF">ACFSQZ_13330</name>
</gene>
<keyword evidence="1" id="KW-1133">Transmembrane helix</keyword>
<evidence type="ECO:0000313" key="3">
    <source>
        <dbReference type="Proteomes" id="UP001597297"/>
    </source>
</evidence>
<feature type="transmembrane region" description="Helical" evidence="1">
    <location>
        <begin position="80"/>
        <end position="100"/>
    </location>
</feature>
<reference evidence="3" key="1">
    <citation type="journal article" date="2019" name="Int. J. Syst. Evol. Microbiol.">
        <title>The Global Catalogue of Microorganisms (GCM) 10K type strain sequencing project: providing services to taxonomists for standard genome sequencing and annotation.</title>
        <authorList>
            <consortium name="The Broad Institute Genomics Platform"/>
            <consortium name="The Broad Institute Genome Sequencing Center for Infectious Disease"/>
            <person name="Wu L."/>
            <person name="Ma J."/>
        </authorList>
    </citation>
    <scope>NUCLEOTIDE SEQUENCE [LARGE SCALE GENOMIC DNA]</scope>
    <source>
        <strain evidence="3">JCM 16545</strain>
    </source>
</reference>
<organism evidence="2 3">
    <name type="scientific">Rubritalea spongiae</name>
    <dbReference type="NCBI Taxonomy" id="430797"/>
    <lineage>
        <taxon>Bacteria</taxon>
        <taxon>Pseudomonadati</taxon>
        <taxon>Verrucomicrobiota</taxon>
        <taxon>Verrucomicrobiia</taxon>
        <taxon>Verrucomicrobiales</taxon>
        <taxon>Rubritaleaceae</taxon>
        <taxon>Rubritalea</taxon>
    </lineage>
</organism>
<feature type="transmembrane region" description="Helical" evidence="1">
    <location>
        <begin position="46"/>
        <end position="68"/>
    </location>
</feature>
<proteinExistence type="predicted"/>
<dbReference type="RefSeq" id="WP_377093381.1">
    <property type="nucleotide sequence ID" value="NZ_JBHSJM010000001.1"/>
</dbReference>
<accession>A0ABW5E496</accession>
<evidence type="ECO:0008006" key="4">
    <source>
        <dbReference type="Google" id="ProtNLM"/>
    </source>
</evidence>
<feature type="transmembrane region" description="Helical" evidence="1">
    <location>
        <begin position="112"/>
        <end position="134"/>
    </location>
</feature>
<feature type="transmembrane region" description="Helical" evidence="1">
    <location>
        <begin position="6"/>
        <end position="25"/>
    </location>
</feature>
<keyword evidence="1" id="KW-0812">Transmembrane</keyword>
<dbReference type="EMBL" id="JBHUJC010000042">
    <property type="protein sequence ID" value="MFD2277456.1"/>
    <property type="molecule type" value="Genomic_DNA"/>
</dbReference>
<keyword evidence="3" id="KW-1185">Reference proteome</keyword>
<name>A0ABW5E496_9BACT</name>
<keyword evidence="1" id="KW-0472">Membrane</keyword>
<evidence type="ECO:0000313" key="2">
    <source>
        <dbReference type="EMBL" id="MFD2277456.1"/>
    </source>
</evidence>